<dbReference type="Proteomes" id="UP001163321">
    <property type="component" value="Chromosome 1"/>
</dbReference>
<evidence type="ECO:0000313" key="1">
    <source>
        <dbReference type="EMBL" id="KAI9922265.1"/>
    </source>
</evidence>
<protein>
    <submittedName>
        <fullName evidence="1">Uncharacterized protein</fullName>
    </submittedName>
</protein>
<accession>A0ACC0WW68</accession>
<evidence type="ECO:0000313" key="2">
    <source>
        <dbReference type="Proteomes" id="UP001163321"/>
    </source>
</evidence>
<comment type="caution">
    <text evidence="1">The sequence shown here is derived from an EMBL/GenBank/DDBJ whole genome shotgun (WGS) entry which is preliminary data.</text>
</comment>
<name>A0ACC0WW68_9STRA</name>
<reference evidence="1 2" key="1">
    <citation type="journal article" date="2022" name="bioRxiv">
        <title>The genome of the oomycete Peronosclerospora sorghi, a cosmopolitan pathogen of maize and sorghum, is inflated with dispersed pseudogenes.</title>
        <authorList>
            <person name="Fletcher K."/>
            <person name="Martin F."/>
            <person name="Isakeit T."/>
            <person name="Cavanaugh K."/>
            <person name="Magill C."/>
            <person name="Michelmore R."/>
        </authorList>
    </citation>
    <scope>NUCLEOTIDE SEQUENCE [LARGE SCALE GENOMIC DNA]</scope>
    <source>
        <strain evidence="1">P6</strain>
    </source>
</reference>
<dbReference type="EMBL" id="CM047580">
    <property type="protein sequence ID" value="KAI9922265.1"/>
    <property type="molecule type" value="Genomic_DNA"/>
</dbReference>
<keyword evidence="2" id="KW-1185">Reference proteome</keyword>
<sequence length="137" mass="15146">MARSVATQSSPRHTPRVQTRALAILSAAFQALVDVPCAPVPHELVPVVATLLVALAERHRAVRQAAVACLAHWTEWAVTSKSRNARVLVKAMRHVLHAKEELVMDATSVRVQCGSYSEQHTEYSIFPPALKRDHGRR</sequence>
<proteinExistence type="predicted"/>
<organism evidence="1 2">
    <name type="scientific">Peronosclerospora sorghi</name>
    <dbReference type="NCBI Taxonomy" id="230839"/>
    <lineage>
        <taxon>Eukaryota</taxon>
        <taxon>Sar</taxon>
        <taxon>Stramenopiles</taxon>
        <taxon>Oomycota</taxon>
        <taxon>Peronosporomycetes</taxon>
        <taxon>Peronosporales</taxon>
        <taxon>Peronosporaceae</taxon>
        <taxon>Peronosclerospora</taxon>
    </lineage>
</organism>
<gene>
    <name evidence="1" type="ORF">PsorP6_002628</name>
</gene>